<comment type="subcellular location">
    <subcellularLocation>
        <location evidence="1 4">Cytoplasm</location>
    </subcellularLocation>
</comment>
<dbReference type="InterPro" id="IPR009662">
    <property type="entry name" value="Malonate_deCO2ase_dsu"/>
</dbReference>
<dbReference type="EMBL" id="APNK01000005">
    <property type="protein sequence ID" value="KEZ78275.1"/>
    <property type="molecule type" value="Genomic_DNA"/>
</dbReference>
<dbReference type="NCBIfam" id="NF002293">
    <property type="entry name" value="PRK01220.1"/>
    <property type="match status" value="1"/>
</dbReference>
<evidence type="ECO:0000256" key="2">
    <source>
        <dbReference type="ARBA" id="ARBA00022490"/>
    </source>
</evidence>
<name>A0A084INJ1_SALHC</name>
<dbReference type="InterPro" id="IPR023439">
    <property type="entry name" value="Mal_deCO2ase/Cit_lyase_ACP"/>
</dbReference>
<comment type="caution">
    <text evidence="7">The sequence shown here is derived from an EMBL/GenBank/DDBJ whole genome shotgun (WGS) entry which is preliminary data.</text>
</comment>
<comment type="similarity">
    <text evidence="4">Belongs to the MdcC family.</text>
</comment>
<evidence type="ECO:0000256" key="1">
    <source>
        <dbReference type="ARBA" id="ARBA00004496"/>
    </source>
</evidence>
<proteinExistence type="inferred from homology"/>
<dbReference type="RefSeq" id="WP_037335102.1">
    <property type="nucleotide sequence ID" value="NZ_APNK01000005.1"/>
</dbReference>
<feature type="modified residue" description="O-(phosphoribosyl dephospho-coenzyme A)serine" evidence="4 6">
    <location>
        <position position="25"/>
    </location>
</feature>
<gene>
    <name evidence="4" type="primary">mdcC</name>
    <name evidence="7" type="ORF">C41B8_05218</name>
</gene>
<dbReference type="OrthoDB" id="120290at2"/>
<protein>
    <recommendedName>
        <fullName evidence="4 5">Malonate decarboxylase acyl carrier protein</fullName>
    </recommendedName>
    <alternativeName>
        <fullName evidence="4">Malonate decarboxylase subunit delta</fullName>
    </alternativeName>
</protein>
<organism evidence="7 8">
    <name type="scientific">Salinisphaera hydrothermalis (strain C41B8)</name>
    <dbReference type="NCBI Taxonomy" id="1304275"/>
    <lineage>
        <taxon>Bacteria</taxon>
        <taxon>Pseudomonadati</taxon>
        <taxon>Pseudomonadota</taxon>
        <taxon>Gammaproteobacteria</taxon>
        <taxon>Salinisphaerales</taxon>
        <taxon>Salinisphaeraceae</taxon>
        <taxon>Salinisphaera</taxon>
    </lineage>
</organism>
<evidence type="ECO:0000256" key="6">
    <source>
        <dbReference type="PIRSR" id="PIRSR609662-50"/>
    </source>
</evidence>
<evidence type="ECO:0000313" key="8">
    <source>
        <dbReference type="Proteomes" id="UP000028302"/>
    </source>
</evidence>
<dbReference type="Proteomes" id="UP000028302">
    <property type="component" value="Unassembled WGS sequence"/>
</dbReference>
<dbReference type="GO" id="GO:0000036">
    <property type="term" value="F:acyl carrier activity"/>
    <property type="evidence" value="ECO:0007669"/>
    <property type="project" value="UniProtKB-UniRule"/>
</dbReference>
<keyword evidence="2 4" id="KW-0963">Cytoplasm</keyword>
<sequence length="105" mass="10915">MQTLSLEYPAGDPPPRRALAGVVGSGDLEVLLEPGSAGRSTVAVRTSVDGVNEIWTAVIDRIFADDNGPAVAVEINDFGATPAVVRLRIAQAMEQATRQSDGATP</sequence>
<evidence type="ECO:0000256" key="4">
    <source>
        <dbReference type="HAMAP-Rule" id="MF_00710"/>
    </source>
</evidence>
<dbReference type="eggNOG" id="COG3052">
    <property type="taxonomic scope" value="Bacteria"/>
</dbReference>
<evidence type="ECO:0000256" key="5">
    <source>
        <dbReference type="NCBIfam" id="TIGR03130"/>
    </source>
</evidence>
<dbReference type="PATRIC" id="fig|1304275.5.peg.1067"/>
<keyword evidence="3 4" id="KW-0597">Phosphoprotein</keyword>
<dbReference type="HAMAP" id="MF_00710">
    <property type="entry name" value="Malonate_deCO2ase_dsu"/>
    <property type="match status" value="1"/>
</dbReference>
<dbReference type="STRING" id="1304275.C41B8_05218"/>
<comment type="PTM">
    <text evidence="4 6">Covalently binds the prosthetic group of malonate decarboxylase.</text>
</comment>
<keyword evidence="8" id="KW-1185">Reference proteome</keyword>
<accession>A0A084INJ1</accession>
<dbReference type="AlphaFoldDB" id="A0A084INJ1"/>
<dbReference type="Pfam" id="PF06857">
    <property type="entry name" value="ACP"/>
    <property type="match status" value="1"/>
</dbReference>
<dbReference type="NCBIfam" id="TIGR03130">
    <property type="entry name" value="malonate_delta"/>
    <property type="match status" value="1"/>
</dbReference>
<evidence type="ECO:0000313" key="7">
    <source>
        <dbReference type="EMBL" id="KEZ78275.1"/>
    </source>
</evidence>
<evidence type="ECO:0000256" key="3">
    <source>
        <dbReference type="ARBA" id="ARBA00022553"/>
    </source>
</evidence>
<dbReference type="GO" id="GO:0005737">
    <property type="term" value="C:cytoplasm"/>
    <property type="evidence" value="ECO:0007669"/>
    <property type="project" value="UniProtKB-SubCell"/>
</dbReference>
<comment type="function">
    <text evidence="4">Subunit of malonate decarboxylase, it is an acyl carrier protein to which acetyl and malonyl thioester residues are bound via a 2'-(5''-phosphoribosyl)-3'-dephospho-CoA prosthetic group and turn over during the catalytic mechanism.</text>
</comment>
<reference evidence="7 8" key="1">
    <citation type="submission" date="2013-03" db="EMBL/GenBank/DDBJ databases">
        <title>Salinisphaera hydrothermalis C41B8 Genome Sequencing.</title>
        <authorList>
            <person name="Li C."/>
            <person name="Lai Q."/>
            <person name="Shao Z."/>
        </authorList>
    </citation>
    <scope>NUCLEOTIDE SEQUENCE [LARGE SCALE GENOMIC DNA]</scope>
    <source>
        <strain evidence="7 8">C41B8</strain>
    </source>
</reference>